<dbReference type="Gene3D" id="3.40.630.10">
    <property type="entry name" value="Zn peptidases"/>
    <property type="match status" value="1"/>
</dbReference>
<dbReference type="PaxDb" id="589924-Ferp_0597"/>
<dbReference type="HOGENOM" id="CLU_021802_2_0_2"/>
<dbReference type="InterPro" id="IPR002933">
    <property type="entry name" value="Peptidase_M20"/>
</dbReference>
<gene>
    <name evidence="2" type="ordered locus">Ferp_0597</name>
</gene>
<accession>D3S3D6</accession>
<dbReference type="AlphaFoldDB" id="D3S3D6"/>
<sequence length="322" mass="36316">MKLINLLRDLVEIDSESGKEDEIVDYVTEFLEDLGYSPKVEEKKVKNVVLEGKGDLWLITHLDTTRKLTGFSFDGVYCYGTGVCDAKASVAAILSAIEESEEFVLNVAFLSDEEEGGRGSEHFARRRKGRAIIMEPTELKVAEAQYGSAEITVNVKGKPSHGAFPDFGVSAIEKAYELYEKIKNIWRGFSIQEIRGGDSSYSIPEECFIRFAFVFPPEVSSSDILEKVLKIAENYGEVEVVEFWDGFYCDEIVELAKIVEERTVMKSWTDAANLKAEGWKVTVWGPGELEYCHTKYERVKVAEVEKAKEVIGRMNEFILSSF</sequence>
<dbReference type="PANTHER" id="PTHR43808">
    <property type="entry name" value="ACETYLORNITHINE DEACETYLASE"/>
    <property type="match status" value="1"/>
</dbReference>
<dbReference type="GeneID" id="8778099"/>
<evidence type="ECO:0000259" key="1">
    <source>
        <dbReference type="Pfam" id="PF07687"/>
    </source>
</evidence>
<dbReference type="Gene3D" id="3.30.70.360">
    <property type="match status" value="1"/>
</dbReference>
<dbReference type="NCBIfam" id="NF006404">
    <property type="entry name" value="PRK08652.1-2"/>
    <property type="match status" value="1"/>
</dbReference>
<evidence type="ECO:0000313" key="3">
    <source>
        <dbReference type="Proteomes" id="UP000002613"/>
    </source>
</evidence>
<dbReference type="RefSeq" id="WP_012965115.1">
    <property type="nucleotide sequence ID" value="NC_013849.1"/>
</dbReference>
<reference evidence="2 3" key="2">
    <citation type="journal article" date="2011" name="Stand. Genomic Sci.">
        <title>Complete genome sequence of Ferroglobus placidus AEDII12DO.</title>
        <authorList>
            <person name="Anderson I."/>
            <person name="Risso C."/>
            <person name="Holmes D."/>
            <person name="Lucas S."/>
            <person name="Copeland A."/>
            <person name="Lapidus A."/>
            <person name="Cheng J.F."/>
            <person name="Bruce D."/>
            <person name="Goodwin L."/>
            <person name="Pitluck S."/>
            <person name="Saunders E."/>
            <person name="Brettin T."/>
            <person name="Detter J.C."/>
            <person name="Han C."/>
            <person name="Tapia R."/>
            <person name="Larimer F."/>
            <person name="Land M."/>
            <person name="Hauser L."/>
            <person name="Woyke T."/>
            <person name="Lovley D."/>
            <person name="Kyrpides N."/>
            <person name="Ivanova N."/>
        </authorList>
    </citation>
    <scope>NUCLEOTIDE SEQUENCE [LARGE SCALE GENOMIC DNA]</scope>
    <source>
        <strain evidence="3">DSM 10642 / AEDII12DO</strain>
    </source>
</reference>
<dbReference type="PANTHER" id="PTHR43808:SF25">
    <property type="entry name" value="PEPTIDASE M20 DIMERISATION DOMAIN-CONTAINING PROTEIN"/>
    <property type="match status" value="1"/>
</dbReference>
<dbReference type="GO" id="GO:0016787">
    <property type="term" value="F:hydrolase activity"/>
    <property type="evidence" value="ECO:0007669"/>
    <property type="project" value="InterPro"/>
</dbReference>
<dbReference type="Proteomes" id="UP000002613">
    <property type="component" value="Chromosome"/>
</dbReference>
<proteinExistence type="predicted"/>
<protein>
    <submittedName>
        <fullName evidence="2">Peptidase dimerization domain protein</fullName>
    </submittedName>
</protein>
<dbReference type="eggNOG" id="arCOG01107">
    <property type="taxonomic scope" value="Archaea"/>
</dbReference>
<dbReference type="InterPro" id="IPR011650">
    <property type="entry name" value="Peptidase_M20_dimer"/>
</dbReference>
<dbReference type="InterPro" id="IPR050072">
    <property type="entry name" value="Peptidase_M20A"/>
</dbReference>
<reference evidence="3" key="1">
    <citation type="submission" date="2010-02" db="EMBL/GenBank/DDBJ databases">
        <title>Complete sequence of Ferroglobus placidus DSM 10642.</title>
        <authorList>
            <consortium name="US DOE Joint Genome Institute"/>
            <person name="Lucas S."/>
            <person name="Copeland A."/>
            <person name="Lapidus A."/>
            <person name="Cheng J.-F."/>
            <person name="Bruce D."/>
            <person name="Goodwin L."/>
            <person name="Pitluck S."/>
            <person name="Saunders E."/>
            <person name="Brettin T."/>
            <person name="Detter J.C."/>
            <person name="Han C."/>
            <person name="Tapia R."/>
            <person name="Larimer F."/>
            <person name="Land M."/>
            <person name="Hauser L."/>
            <person name="Kyrpides N."/>
            <person name="Ivanova N."/>
            <person name="Holmes D."/>
            <person name="Lovley D."/>
            <person name="Kyrpides N."/>
            <person name="Anderson I.J."/>
            <person name="Woyke T."/>
        </authorList>
    </citation>
    <scope>NUCLEOTIDE SEQUENCE [LARGE SCALE GENOMIC DNA]</scope>
    <source>
        <strain evidence="3">DSM 10642 / AEDII12DO</strain>
    </source>
</reference>
<dbReference type="Pfam" id="PF01546">
    <property type="entry name" value="Peptidase_M20"/>
    <property type="match status" value="1"/>
</dbReference>
<dbReference type="Pfam" id="PF07687">
    <property type="entry name" value="M20_dimer"/>
    <property type="match status" value="1"/>
</dbReference>
<dbReference type="SUPFAM" id="SSF53187">
    <property type="entry name" value="Zn-dependent exopeptidases"/>
    <property type="match status" value="1"/>
</dbReference>
<organism evidence="2 3">
    <name type="scientific">Ferroglobus placidus (strain DSM 10642 / AEDII12DO)</name>
    <dbReference type="NCBI Taxonomy" id="589924"/>
    <lineage>
        <taxon>Archaea</taxon>
        <taxon>Methanobacteriati</taxon>
        <taxon>Methanobacteriota</taxon>
        <taxon>Archaeoglobi</taxon>
        <taxon>Archaeoglobales</taxon>
        <taxon>Archaeoglobaceae</taxon>
        <taxon>Ferroglobus</taxon>
    </lineage>
</organism>
<keyword evidence="3" id="KW-1185">Reference proteome</keyword>
<name>D3S3D6_FERPA</name>
<dbReference type="OrthoDB" id="24854at2157"/>
<evidence type="ECO:0000313" key="2">
    <source>
        <dbReference type="EMBL" id="ADC64769.1"/>
    </source>
</evidence>
<dbReference type="STRING" id="589924.Ferp_0597"/>
<dbReference type="KEGG" id="fpl:Ferp_0597"/>
<feature type="domain" description="Peptidase M20 dimerisation" evidence="1">
    <location>
        <begin position="145"/>
        <end position="235"/>
    </location>
</feature>
<dbReference type="EMBL" id="CP001899">
    <property type="protein sequence ID" value="ADC64769.1"/>
    <property type="molecule type" value="Genomic_DNA"/>
</dbReference>